<dbReference type="PANTHER" id="PTHR48079:SF6">
    <property type="entry name" value="NAD(P)-BINDING DOMAIN-CONTAINING PROTEIN-RELATED"/>
    <property type="match status" value="1"/>
</dbReference>
<evidence type="ECO:0000259" key="1">
    <source>
        <dbReference type="Pfam" id="PF13460"/>
    </source>
</evidence>
<dbReference type="Pfam" id="PF13460">
    <property type="entry name" value="NAD_binding_10"/>
    <property type="match status" value="1"/>
</dbReference>
<dbReference type="PANTHER" id="PTHR48079">
    <property type="entry name" value="PROTEIN YEEZ"/>
    <property type="match status" value="1"/>
</dbReference>
<dbReference type="AlphaFoldDB" id="A0A4P2QVI6"/>
<dbReference type="Proteomes" id="UP000295497">
    <property type="component" value="Chromosome"/>
</dbReference>
<dbReference type="GO" id="GO:0004029">
    <property type="term" value="F:aldehyde dehydrogenase (NAD+) activity"/>
    <property type="evidence" value="ECO:0007669"/>
    <property type="project" value="TreeGrafter"/>
</dbReference>
<name>A0A4P2QVI6_SORCE</name>
<dbReference type="InterPro" id="IPR016040">
    <property type="entry name" value="NAD(P)-bd_dom"/>
</dbReference>
<organism evidence="2 3">
    <name type="scientific">Sorangium cellulosum</name>
    <name type="common">Polyangium cellulosum</name>
    <dbReference type="NCBI Taxonomy" id="56"/>
    <lineage>
        <taxon>Bacteria</taxon>
        <taxon>Pseudomonadati</taxon>
        <taxon>Myxococcota</taxon>
        <taxon>Polyangia</taxon>
        <taxon>Polyangiales</taxon>
        <taxon>Polyangiaceae</taxon>
        <taxon>Sorangium</taxon>
    </lineage>
</organism>
<dbReference type="EMBL" id="CP012672">
    <property type="protein sequence ID" value="AUX34111.1"/>
    <property type="molecule type" value="Genomic_DNA"/>
</dbReference>
<dbReference type="SUPFAM" id="SSF51735">
    <property type="entry name" value="NAD(P)-binding Rossmann-fold domains"/>
    <property type="match status" value="1"/>
</dbReference>
<dbReference type="RefSeq" id="WP_129577373.1">
    <property type="nucleotide sequence ID" value="NZ_CP012672.1"/>
</dbReference>
<evidence type="ECO:0000313" key="3">
    <source>
        <dbReference type="Proteomes" id="UP000295497"/>
    </source>
</evidence>
<protein>
    <recommendedName>
        <fullName evidence="1">NAD(P)-binding domain-containing protein</fullName>
    </recommendedName>
</protein>
<feature type="domain" description="NAD(P)-binding" evidence="1">
    <location>
        <begin position="8"/>
        <end position="156"/>
    </location>
</feature>
<gene>
    <name evidence="2" type="ORF">SOCE836_062790</name>
</gene>
<accession>A0A4P2QVI6</accession>
<evidence type="ECO:0000313" key="2">
    <source>
        <dbReference type="EMBL" id="AUX34111.1"/>
    </source>
</evidence>
<dbReference type="GO" id="GO:0005737">
    <property type="term" value="C:cytoplasm"/>
    <property type="evidence" value="ECO:0007669"/>
    <property type="project" value="TreeGrafter"/>
</dbReference>
<reference evidence="2 3" key="1">
    <citation type="submission" date="2015-09" db="EMBL/GenBank/DDBJ databases">
        <title>Sorangium comparison.</title>
        <authorList>
            <person name="Zaburannyi N."/>
            <person name="Bunk B."/>
            <person name="Overmann J."/>
            <person name="Mueller R."/>
        </authorList>
    </citation>
    <scope>NUCLEOTIDE SEQUENCE [LARGE SCALE GENOMIC DNA]</scope>
    <source>
        <strain evidence="2 3">So ce836</strain>
    </source>
</reference>
<sequence>MRTVLVLGGTGLTGRRLVEVLLQEGFLVRCAVRNLDAARARLPAAAELVRGDIADRASIEGAVRGCEAVFNCAHTLSPQKGAAPGETFVDTELRGLENVVAACRIHGVRRVLYVTFLGITPDTRSIWARGRWKAEQMLLGSGLDVTILRPGQIVGRGGFGFDTTLANARRRVALILGSGRSRMQNIALDDLVHYLVRSLDEPRTFGRAFDVGGDEAFTTDEMVDVAARVLGRRPPWKLHLLPWLLAPFAGLFERLAGLPRGAFADLLLGLDADLVGDVGPIRAIIPLTPMPYAQAVERALAQAP</sequence>
<proteinExistence type="predicted"/>
<dbReference type="InterPro" id="IPR036291">
    <property type="entry name" value="NAD(P)-bd_dom_sf"/>
</dbReference>
<dbReference type="Gene3D" id="3.40.50.720">
    <property type="entry name" value="NAD(P)-binding Rossmann-like Domain"/>
    <property type="match status" value="1"/>
</dbReference>
<dbReference type="InterPro" id="IPR051783">
    <property type="entry name" value="NAD(P)-dependent_oxidoreduct"/>
</dbReference>